<proteinExistence type="predicted"/>
<dbReference type="Proteomes" id="UP000076625">
    <property type="component" value="Unassembled WGS sequence"/>
</dbReference>
<dbReference type="EMBL" id="LQQU01000008">
    <property type="protein sequence ID" value="KZE34286.1"/>
    <property type="molecule type" value="Genomic_DNA"/>
</dbReference>
<sequence>MTVFLILLALLGLGAGLWLLRHHRAHSKPAAPPREAVPYAPQTQVRAVEAQSHLTGAAFGQLLKAAHGDRQRVEQWIVAEQRHDPLLRRDEAIERLARRLERRARETA</sequence>
<name>A0A163DAY7_9NEIS</name>
<protein>
    <submittedName>
        <fullName evidence="1">Uncharacterized protein</fullName>
    </submittedName>
</protein>
<organism evidence="1 2">
    <name type="scientific">Crenobacter luteus</name>
    <dbReference type="NCBI Taxonomy" id="1452487"/>
    <lineage>
        <taxon>Bacteria</taxon>
        <taxon>Pseudomonadati</taxon>
        <taxon>Pseudomonadota</taxon>
        <taxon>Betaproteobacteria</taxon>
        <taxon>Neisseriales</taxon>
        <taxon>Neisseriaceae</taxon>
        <taxon>Crenobacter</taxon>
    </lineage>
</organism>
<dbReference type="OrthoDB" id="8591049at2"/>
<keyword evidence="2" id="KW-1185">Reference proteome</keyword>
<dbReference type="RefSeq" id="WP_066610140.1">
    <property type="nucleotide sequence ID" value="NZ_LQQU01000008.1"/>
</dbReference>
<reference evidence="2" key="1">
    <citation type="submission" date="2016-01" db="EMBL/GenBank/DDBJ databases">
        <title>Draft genome of Chromobacterium sp. F49.</title>
        <authorList>
            <person name="Hong K.W."/>
        </authorList>
    </citation>
    <scope>NUCLEOTIDE SEQUENCE [LARGE SCALE GENOMIC DNA]</scope>
    <source>
        <strain evidence="2">CN10</strain>
    </source>
</reference>
<accession>A0A163DAY7</accession>
<comment type="caution">
    <text evidence="1">The sequence shown here is derived from an EMBL/GenBank/DDBJ whole genome shotgun (WGS) entry which is preliminary data.</text>
</comment>
<dbReference type="AlphaFoldDB" id="A0A163DAY7"/>
<evidence type="ECO:0000313" key="1">
    <source>
        <dbReference type="EMBL" id="KZE34286.1"/>
    </source>
</evidence>
<evidence type="ECO:0000313" key="2">
    <source>
        <dbReference type="Proteomes" id="UP000076625"/>
    </source>
</evidence>
<gene>
    <name evidence="1" type="ORF">AVW16_06320</name>
</gene>